<dbReference type="Gene3D" id="1.20.1250.20">
    <property type="entry name" value="MFS general substrate transporter like domains"/>
    <property type="match status" value="1"/>
</dbReference>
<feature type="transmembrane region" description="Helical" evidence="1">
    <location>
        <begin position="39"/>
        <end position="59"/>
    </location>
</feature>
<sequence length="204" mass="22635">MNLQSRFWILIFFFISGATGLIYEVVWTRLLTRIMGNTHYSIATVLTIFMAGLALGSYLGGRWIDRKNNALLFYAALEGAIGIYCLLIPSIIDSASPLFEWIYQTQTESYSKASLYRFLVCGAILLVPTSLMGATLPVLSKYVSRERACIGQDVGTLYSINTFGAVFGALSSAFIFMRIWGVLSTIWFAAALNILIAAVIYIIF</sequence>
<keyword evidence="1" id="KW-0812">Transmembrane</keyword>
<feature type="transmembrane region" description="Helical" evidence="1">
    <location>
        <begin position="7"/>
        <end position="27"/>
    </location>
</feature>
<dbReference type="NCBIfam" id="NF037959">
    <property type="entry name" value="MFS_SpdSyn"/>
    <property type="match status" value="1"/>
</dbReference>
<dbReference type="AlphaFoldDB" id="A0A383CVL3"/>
<keyword evidence="1" id="KW-0472">Membrane</keyword>
<dbReference type="EMBL" id="UINC01211865">
    <property type="protein sequence ID" value="SVE35945.1"/>
    <property type="molecule type" value="Genomic_DNA"/>
</dbReference>
<evidence type="ECO:0000256" key="1">
    <source>
        <dbReference type="SAM" id="Phobius"/>
    </source>
</evidence>
<feature type="transmembrane region" description="Helical" evidence="1">
    <location>
        <begin position="160"/>
        <end position="180"/>
    </location>
</feature>
<reference evidence="2" key="1">
    <citation type="submission" date="2018-05" db="EMBL/GenBank/DDBJ databases">
        <authorList>
            <person name="Lanie J.A."/>
            <person name="Ng W.-L."/>
            <person name="Kazmierczak K.M."/>
            <person name="Andrzejewski T.M."/>
            <person name="Davidsen T.M."/>
            <person name="Wayne K.J."/>
            <person name="Tettelin H."/>
            <person name="Glass J.I."/>
            <person name="Rusch D."/>
            <person name="Podicherti R."/>
            <person name="Tsui H.-C.T."/>
            <person name="Winkler M.E."/>
        </authorList>
    </citation>
    <scope>NUCLEOTIDE SEQUENCE</scope>
</reference>
<organism evidence="2">
    <name type="scientific">marine metagenome</name>
    <dbReference type="NCBI Taxonomy" id="408172"/>
    <lineage>
        <taxon>unclassified sequences</taxon>
        <taxon>metagenomes</taxon>
        <taxon>ecological metagenomes</taxon>
    </lineage>
</organism>
<feature type="transmembrane region" description="Helical" evidence="1">
    <location>
        <begin position="186"/>
        <end position="203"/>
    </location>
</feature>
<accession>A0A383CVL3</accession>
<evidence type="ECO:0000313" key="2">
    <source>
        <dbReference type="EMBL" id="SVE35945.1"/>
    </source>
</evidence>
<keyword evidence="1" id="KW-1133">Transmembrane helix</keyword>
<gene>
    <name evidence="2" type="ORF">METZ01_LOCUS488799</name>
</gene>
<evidence type="ECO:0008006" key="3">
    <source>
        <dbReference type="Google" id="ProtNLM"/>
    </source>
</evidence>
<name>A0A383CVL3_9ZZZZ</name>
<protein>
    <recommendedName>
        <fullName evidence="3">Spermidine synthase</fullName>
    </recommendedName>
</protein>
<dbReference type="SUPFAM" id="SSF103473">
    <property type="entry name" value="MFS general substrate transporter"/>
    <property type="match status" value="1"/>
</dbReference>
<feature type="non-terminal residue" evidence="2">
    <location>
        <position position="204"/>
    </location>
</feature>
<dbReference type="InterPro" id="IPR036259">
    <property type="entry name" value="MFS_trans_sf"/>
</dbReference>
<feature type="transmembrane region" description="Helical" evidence="1">
    <location>
        <begin position="71"/>
        <end position="92"/>
    </location>
</feature>
<feature type="transmembrane region" description="Helical" evidence="1">
    <location>
        <begin position="115"/>
        <end position="139"/>
    </location>
</feature>
<proteinExistence type="predicted"/>